<evidence type="ECO:0000313" key="2">
    <source>
        <dbReference type="EMBL" id="KAL3283145.1"/>
    </source>
</evidence>
<comment type="caution">
    <text evidence="2">The sequence shown here is derived from an EMBL/GenBank/DDBJ whole genome shotgun (WGS) entry which is preliminary data.</text>
</comment>
<dbReference type="Pfam" id="PF00078">
    <property type="entry name" value="RVT_1"/>
    <property type="match status" value="1"/>
</dbReference>
<dbReference type="PROSITE" id="PS50878">
    <property type="entry name" value="RT_POL"/>
    <property type="match status" value="1"/>
</dbReference>
<keyword evidence="3" id="KW-1185">Reference proteome</keyword>
<feature type="domain" description="Reverse transcriptase" evidence="1">
    <location>
        <begin position="1"/>
        <end position="112"/>
    </location>
</feature>
<proteinExistence type="predicted"/>
<gene>
    <name evidence="2" type="ORF">HHI36_006299</name>
</gene>
<evidence type="ECO:0000259" key="1">
    <source>
        <dbReference type="PROSITE" id="PS50878"/>
    </source>
</evidence>
<protein>
    <recommendedName>
        <fullName evidence="1">Reverse transcriptase domain-containing protein</fullName>
    </recommendedName>
</protein>
<dbReference type="InterPro" id="IPR000477">
    <property type="entry name" value="RT_dom"/>
</dbReference>
<accession>A0ABD2NY34</accession>
<dbReference type="EMBL" id="JABFTP020000144">
    <property type="protein sequence ID" value="KAL3283145.1"/>
    <property type="molecule type" value="Genomic_DNA"/>
</dbReference>
<evidence type="ECO:0000313" key="3">
    <source>
        <dbReference type="Proteomes" id="UP001516400"/>
    </source>
</evidence>
<dbReference type="Proteomes" id="UP001516400">
    <property type="component" value="Unassembled WGS sequence"/>
</dbReference>
<name>A0ABD2NY34_9CUCU</name>
<feature type="non-terminal residue" evidence="2">
    <location>
        <position position="1"/>
    </location>
</feature>
<reference evidence="2 3" key="1">
    <citation type="journal article" date="2021" name="BMC Biol.">
        <title>Horizontally acquired antibacterial genes associated with adaptive radiation of ladybird beetles.</title>
        <authorList>
            <person name="Li H.S."/>
            <person name="Tang X.F."/>
            <person name="Huang Y.H."/>
            <person name="Xu Z.Y."/>
            <person name="Chen M.L."/>
            <person name="Du X.Y."/>
            <person name="Qiu B.Y."/>
            <person name="Chen P.T."/>
            <person name="Zhang W."/>
            <person name="Slipinski A."/>
            <person name="Escalona H.E."/>
            <person name="Waterhouse R.M."/>
            <person name="Zwick A."/>
            <person name="Pang H."/>
        </authorList>
    </citation>
    <scope>NUCLEOTIDE SEQUENCE [LARGE SCALE GENOMIC DNA]</scope>
    <source>
        <strain evidence="2">SYSU2018</strain>
    </source>
</reference>
<sequence length="112" mass="12797">LVGCQQVSIVLDPVHILRTPFFALSDCVLENKMIRYGQEGNTYHRQMFRDFRQGSALCPFLYNLVFEDLLQVLYSFSELSMAYADDLMVLVLGDRALEASAQSNFDGIHKQL</sequence>
<dbReference type="AlphaFoldDB" id="A0ABD2NY34"/>
<organism evidence="2 3">
    <name type="scientific">Cryptolaemus montrouzieri</name>
    <dbReference type="NCBI Taxonomy" id="559131"/>
    <lineage>
        <taxon>Eukaryota</taxon>
        <taxon>Metazoa</taxon>
        <taxon>Ecdysozoa</taxon>
        <taxon>Arthropoda</taxon>
        <taxon>Hexapoda</taxon>
        <taxon>Insecta</taxon>
        <taxon>Pterygota</taxon>
        <taxon>Neoptera</taxon>
        <taxon>Endopterygota</taxon>
        <taxon>Coleoptera</taxon>
        <taxon>Polyphaga</taxon>
        <taxon>Cucujiformia</taxon>
        <taxon>Coccinelloidea</taxon>
        <taxon>Coccinellidae</taxon>
        <taxon>Scymninae</taxon>
        <taxon>Scymnini</taxon>
        <taxon>Cryptolaemus</taxon>
    </lineage>
</organism>